<evidence type="ECO:0000313" key="2">
    <source>
        <dbReference type="EMBL" id="RIB00935.1"/>
    </source>
</evidence>
<comment type="caution">
    <text evidence="2">The sequence shown here is derived from an EMBL/GenBank/DDBJ whole genome shotgun (WGS) entry which is preliminary data.</text>
</comment>
<accession>A0A397TS03</accession>
<organism evidence="2 3">
    <name type="scientific">Gigaspora rosea</name>
    <dbReference type="NCBI Taxonomy" id="44941"/>
    <lineage>
        <taxon>Eukaryota</taxon>
        <taxon>Fungi</taxon>
        <taxon>Fungi incertae sedis</taxon>
        <taxon>Mucoromycota</taxon>
        <taxon>Glomeromycotina</taxon>
        <taxon>Glomeromycetes</taxon>
        <taxon>Diversisporales</taxon>
        <taxon>Gigasporaceae</taxon>
        <taxon>Gigaspora</taxon>
    </lineage>
</organism>
<dbReference type="Proteomes" id="UP000266673">
    <property type="component" value="Unassembled WGS sequence"/>
</dbReference>
<proteinExistence type="predicted"/>
<protein>
    <recommendedName>
        <fullName evidence="4">MULE transposase domain-containing protein</fullName>
    </recommendedName>
</protein>
<dbReference type="AlphaFoldDB" id="A0A397TS03"/>
<dbReference type="EMBL" id="QKWP01003451">
    <property type="protein sequence ID" value="RIB00935.1"/>
    <property type="molecule type" value="Genomic_DNA"/>
</dbReference>
<keyword evidence="3" id="KW-1185">Reference proteome</keyword>
<name>A0A397TS03_9GLOM</name>
<evidence type="ECO:0000313" key="3">
    <source>
        <dbReference type="Proteomes" id="UP000266673"/>
    </source>
</evidence>
<feature type="region of interest" description="Disordered" evidence="1">
    <location>
        <begin position="101"/>
        <end position="124"/>
    </location>
</feature>
<evidence type="ECO:0008006" key="4">
    <source>
        <dbReference type="Google" id="ProtNLM"/>
    </source>
</evidence>
<reference evidence="2 3" key="1">
    <citation type="submission" date="2018-06" db="EMBL/GenBank/DDBJ databases">
        <title>Comparative genomics reveals the genomic features of Rhizophagus irregularis, R. cerebriforme, R. diaphanum and Gigaspora rosea, and their symbiotic lifestyle signature.</title>
        <authorList>
            <person name="Morin E."/>
            <person name="San Clemente H."/>
            <person name="Chen E.C.H."/>
            <person name="De La Providencia I."/>
            <person name="Hainaut M."/>
            <person name="Kuo A."/>
            <person name="Kohler A."/>
            <person name="Murat C."/>
            <person name="Tang N."/>
            <person name="Roy S."/>
            <person name="Loubradou J."/>
            <person name="Henrissat B."/>
            <person name="Grigoriev I.V."/>
            <person name="Corradi N."/>
            <person name="Roux C."/>
            <person name="Martin F.M."/>
        </authorList>
    </citation>
    <scope>NUCLEOTIDE SEQUENCE [LARGE SCALE GENOMIC DNA]</scope>
    <source>
        <strain evidence="2 3">DAOM 194757</strain>
    </source>
</reference>
<dbReference type="PANTHER" id="PTHR47718">
    <property type="entry name" value="OS01G0519700 PROTEIN"/>
    <property type="match status" value="1"/>
</dbReference>
<dbReference type="OrthoDB" id="2348750at2759"/>
<dbReference type="PANTHER" id="PTHR47718:SF15">
    <property type="entry name" value="PROTEIN FAR1-RELATED SEQUENCE 5-LIKE"/>
    <property type="match status" value="1"/>
</dbReference>
<evidence type="ECO:0000256" key="1">
    <source>
        <dbReference type="SAM" id="MobiDB-lite"/>
    </source>
</evidence>
<gene>
    <name evidence="2" type="ORF">C2G38_2232372</name>
</gene>
<sequence length="547" mass="62188">MSGSEDFELFNSGSEDFALPSVGSGLFSLINLDLYSSVSLELPEYSSLRLVAFASSINSRPLGTLKIESDDTLPSAIRSELNLSNIGSSCSKDIPTDIPPSSLSSTFQDDSPGSTSSTFQDNSSGSMSYWSVSKDISPDVMSSGFKDIAPRDPFDNWDAVQCEVDIYSKQHDFVAIKLRKDLDAVDKTIIRHYDYTCWKSGKRVNSITITNIVDEHNYLCNSKTIELAPKYLRFLQAILNRIENYTIVGQLSASQQYDLLAKKFSDQHIKKKMYVAIGKFRGIRIHDKFDAATMLLYLMNQKDQDRDYVVIPRIEGNFNELTGIFWMNSEQLLVQALTKYETQADYKWILYCTLESTNNLSPTVLFTNGDPAMSAAVHISNLHGNMVIDFISDFYHMRNSSSKENFELRYNDMITKYKACRSYLESKLYPCHESWAKYMIAKIFIAGVESTQRVESINGILKKHLNRGTLLKELVVAVEQELEKESFYTRIRDYYGSNPSSGFLSVYNTIFKDIDSMLKYANLTNKFEESDAETCDMIEHIYDVPQI</sequence>